<organism evidence="1 2">
    <name type="scientific">Streptomyces longisporoflavus</name>
    <dbReference type="NCBI Taxonomy" id="28044"/>
    <lineage>
        <taxon>Bacteria</taxon>
        <taxon>Bacillati</taxon>
        <taxon>Actinomycetota</taxon>
        <taxon>Actinomycetes</taxon>
        <taxon>Kitasatosporales</taxon>
        <taxon>Streptomycetaceae</taxon>
        <taxon>Streptomyces</taxon>
    </lineage>
</organism>
<sequence length="106" mass="11407">MTEVVLPSSAVLEFAALSTRHIALLKEWLTSHRDAGVPRALLAWAEADKMGGEELKTEMAAAFDAAKAENERAASLVYGIFFGIPGSISTAISTPTMATRHRRLHA</sequence>
<accession>A0ABW7QN74</accession>
<comment type="caution">
    <text evidence="1">The sequence shown here is derived from an EMBL/GenBank/DDBJ whole genome shotgun (WGS) entry which is preliminary data.</text>
</comment>
<evidence type="ECO:0000313" key="2">
    <source>
        <dbReference type="Proteomes" id="UP001610818"/>
    </source>
</evidence>
<gene>
    <name evidence="1" type="ORF">ACH4F9_07405</name>
</gene>
<reference evidence="1 2" key="1">
    <citation type="submission" date="2024-10" db="EMBL/GenBank/DDBJ databases">
        <title>The Natural Products Discovery Center: Release of the First 8490 Sequenced Strains for Exploring Actinobacteria Biosynthetic Diversity.</title>
        <authorList>
            <person name="Kalkreuter E."/>
            <person name="Kautsar S.A."/>
            <person name="Yang D."/>
            <person name="Bader C.D."/>
            <person name="Teijaro C.N."/>
            <person name="Fluegel L."/>
            <person name="Davis C.M."/>
            <person name="Simpson J.R."/>
            <person name="Lauterbach L."/>
            <person name="Steele A.D."/>
            <person name="Gui C."/>
            <person name="Meng S."/>
            <person name="Li G."/>
            <person name="Viehrig K."/>
            <person name="Ye F."/>
            <person name="Su P."/>
            <person name="Kiefer A.F."/>
            <person name="Nichols A."/>
            <person name="Cepeda A.J."/>
            <person name="Yan W."/>
            <person name="Fan B."/>
            <person name="Jiang Y."/>
            <person name="Adhikari A."/>
            <person name="Zheng C.-J."/>
            <person name="Schuster L."/>
            <person name="Cowan T.M."/>
            <person name="Smanski M.J."/>
            <person name="Chevrette M.G."/>
            <person name="De Carvalho L.P.S."/>
            <person name="Shen B."/>
        </authorList>
    </citation>
    <scope>NUCLEOTIDE SEQUENCE [LARGE SCALE GENOMIC DNA]</scope>
    <source>
        <strain evidence="1 2">NPDC017990</strain>
    </source>
</reference>
<dbReference type="EMBL" id="JBIRGQ010000001">
    <property type="protein sequence ID" value="MFH8544816.1"/>
    <property type="molecule type" value="Genomic_DNA"/>
</dbReference>
<dbReference type="Proteomes" id="UP001610818">
    <property type="component" value="Unassembled WGS sequence"/>
</dbReference>
<proteinExistence type="predicted"/>
<protein>
    <submittedName>
        <fullName evidence="1">Uncharacterized protein</fullName>
    </submittedName>
</protein>
<evidence type="ECO:0000313" key="1">
    <source>
        <dbReference type="EMBL" id="MFH8544816.1"/>
    </source>
</evidence>
<name>A0ABW7QN74_9ACTN</name>
<dbReference type="RefSeq" id="WP_397708997.1">
    <property type="nucleotide sequence ID" value="NZ_JBIRGN010000001.1"/>
</dbReference>
<keyword evidence="2" id="KW-1185">Reference proteome</keyword>